<dbReference type="EMBL" id="JBHUNA010000005">
    <property type="protein sequence ID" value="MFD2759959.1"/>
    <property type="molecule type" value="Genomic_DNA"/>
</dbReference>
<dbReference type="Proteomes" id="UP001597502">
    <property type="component" value="Unassembled WGS sequence"/>
</dbReference>
<feature type="transmembrane region" description="Helical" evidence="1">
    <location>
        <begin position="31"/>
        <end position="50"/>
    </location>
</feature>
<dbReference type="RefSeq" id="WP_382390969.1">
    <property type="nucleotide sequence ID" value="NZ_JBHUNA010000005.1"/>
</dbReference>
<name>A0ABW5V2I7_9BACI</name>
<evidence type="ECO:0000313" key="3">
    <source>
        <dbReference type="Proteomes" id="UP001597502"/>
    </source>
</evidence>
<protein>
    <submittedName>
        <fullName evidence="2">Uncharacterized protein</fullName>
    </submittedName>
</protein>
<gene>
    <name evidence="2" type="ORF">ACFSUO_03040</name>
</gene>
<keyword evidence="1" id="KW-0472">Membrane</keyword>
<proteinExistence type="predicted"/>
<feature type="transmembrane region" description="Helical" evidence="1">
    <location>
        <begin position="57"/>
        <end position="79"/>
    </location>
</feature>
<accession>A0ABW5V2I7</accession>
<keyword evidence="1" id="KW-0812">Transmembrane</keyword>
<reference evidence="3" key="1">
    <citation type="journal article" date="2019" name="Int. J. Syst. Evol. Microbiol.">
        <title>The Global Catalogue of Microorganisms (GCM) 10K type strain sequencing project: providing services to taxonomists for standard genome sequencing and annotation.</title>
        <authorList>
            <consortium name="The Broad Institute Genomics Platform"/>
            <consortium name="The Broad Institute Genome Sequencing Center for Infectious Disease"/>
            <person name="Wu L."/>
            <person name="Ma J."/>
        </authorList>
    </citation>
    <scope>NUCLEOTIDE SEQUENCE [LARGE SCALE GENOMIC DNA]</scope>
    <source>
        <strain evidence="3">TISTR 1535</strain>
    </source>
</reference>
<evidence type="ECO:0000256" key="1">
    <source>
        <dbReference type="SAM" id="Phobius"/>
    </source>
</evidence>
<sequence length="87" mass="9777">MIILLALLAIILFLTVTKTQFFKKEEPSSKFTTQLAMAILVGTITIYTLYSSEWESAFEYTVVGIGIMSFIAILTEMVISKKRETTS</sequence>
<organism evidence="2 3">
    <name type="scientific">Lentibacillus juripiscarius</name>
    <dbReference type="NCBI Taxonomy" id="257446"/>
    <lineage>
        <taxon>Bacteria</taxon>
        <taxon>Bacillati</taxon>
        <taxon>Bacillota</taxon>
        <taxon>Bacilli</taxon>
        <taxon>Bacillales</taxon>
        <taxon>Bacillaceae</taxon>
        <taxon>Lentibacillus</taxon>
    </lineage>
</organism>
<comment type="caution">
    <text evidence="2">The sequence shown here is derived from an EMBL/GenBank/DDBJ whole genome shotgun (WGS) entry which is preliminary data.</text>
</comment>
<keyword evidence="1" id="KW-1133">Transmembrane helix</keyword>
<evidence type="ECO:0000313" key="2">
    <source>
        <dbReference type="EMBL" id="MFD2759959.1"/>
    </source>
</evidence>
<keyword evidence="3" id="KW-1185">Reference proteome</keyword>